<evidence type="ECO:0000313" key="1">
    <source>
        <dbReference type="EMBL" id="QMV69279.1"/>
    </source>
</evidence>
<dbReference type="SUPFAM" id="SSF48452">
    <property type="entry name" value="TPR-like"/>
    <property type="match status" value="1"/>
</dbReference>
<dbReference type="InterPro" id="IPR041662">
    <property type="entry name" value="SusD-like_2"/>
</dbReference>
<dbReference type="RefSeq" id="WP_182330162.1">
    <property type="nucleotide sequence ID" value="NZ_CP058555.1"/>
</dbReference>
<dbReference type="EMBL" id="CP058555">
    <property type="protein sequence ID" value="QMV69279.1"/>
    <property type="molecule type" value="Genomic_DNA"/>
</dbReference>
<dbReference type="PROSITE" id="PS51257">
    <property type="entry name" value="PROKAR_LIPOPROTEIN"/>
    <property type="match status" value="1"/>
</dbReference>
<dbReference type="Pfam" id="PF12771">
    <property type="entry name" value="SusD-like_2"/>
    <property type="match status" value="1"/>
</dbReference>
<dbReference type="Gene3D" id="1.25.40.390">
    <property type="match status" value="1"/>
</dbReference>
<organism evidence="1 2">
    <name type="scientific">Sphingobacterium paramultivorum</name>
    <dbReference type="NCBI Taxonomy" id="2886510"/>
    <lineage>
        <taxon>Bacteria</taxon>
        <taxon>Pseudomonadati</taxon>
        <taxon>Bacteroidota</taxon>
        <taxon>Sphingobacteriia</taxon>
        <taxon>Sphingobacteriales</taxon>
        <taxon>Sphingobacteriaceae</taxon>
        <taxon>Sphingobacterium</taxon>
    </lineage>
</organism>
<dbReference type="InterPro" id="IPR011990">
    <property type="entry name" value="TPR-like_helical_dom_sf"/>
</dbReference>
<keyword evidence="1" id="KW-0449">Lipoprotein</keyword>
<evidence type="ECO:0000313" key="2">
    <source>
        <dbReference type="Proteomes" id="UP000515450"/>
    </source>
</evidence>
<dbReference type="AlphaFoldDB" id="A0A7G5E5K4"/>
<keyword evidence="2" id="KW-1185">Reference proteome</keyword>
<accession>A0A7G5E5K4</accession>
<proteinExistence type="predicted"/>
<gene>
    <name evidence="1" type="ORF">HS960_17160</name>
</gene>
<dbReference type="Proteomes" id="UP000515450">
    <property type="component" value="Chromosome"/>
</dbReference>
<sequence length="566" mass="64584">MKILSRHLNRITILSIFIATLSACSKKDFAEYNTDPDAVINISLPPLFAQAITSAHNNDFEAFYDNYNFISRWSRAFLSRTGNGITVSENAANTNNRYGRFYIGVGNVLVDIQKTVDKMSEDEKARYVYMRTIPTILKVYNAWYVSDVNGSLAYTEAFGARYGGTLTPKYETQSELYATFDQELKAAVEVLKKEQPVEQFSYGNSDLYFKGDVSRWIKAANSLRLKIALRLSKRDPQRMATIVKEVLANSSNVINSADEEWVFYPGAQFTGGGNWNITGNGRAFVGDHDVIDYMWNNQDPRLRFFFVKNMWSEDNFALAKAQGKIPSSSIFDTRRYYGQYSSPSSPNDPKKSRFFTPIQIANGQSTITLDTVSRIQDRLFQPENNGGTGLGTMPLITYADVCFMRAELAQRGTTSESAEEWYYKGVEASLKFYDKAAKKALIYDYSPLTDTEIATFKQQPDIKFKASKGLEQIVLQAYLNFFKNYNEAWAIVKRTNMPNNNTAIAFEPWFVEGQAIKMPRRFVINYPLAGDYNYQNRFDAIEEMRKDPDFGEPTSILGRVWWDKSE</sequence>
<protein>
    <submittedName>
        <fullName evidence="1">SusD/RagB family nutrient-binding outer membrane lipoprotein</fullName>
    </submittedName>
</protein>
<name>A0A7G5E5K4_9SPHI</name>
<reference evidence="1 2" key="1">
    <citation type="journal article" date="2020" name="G3 (Bethesda)">
        <title>CeMbio - The Caenorhabditis elegans Microbiome Resource.</title>
        <authorList>
            <person name="Dirksen P."/>
            <person name="Assie A."/>
            <person name="Zimmermann J."/>
            <person name="Zhang F."/>
            <person name="Tietje A.M."/>
            <person name="Marsh S.A."/>
            <person name="Felix M.A."/>
            <person name="Shapira M."/>
            <person name="Kaleta C."/>
            <person name="Schulenburg H."/>
            <person name="Samuel B."/>
        </authorList>
    </citation>
    <scope>NUCLEOTIDE SEQUENCE [LARGE SCALE GENOMIC DNA]</scope>
    <source>
        <strain evidence="1 2">BIGb0170</strain>
    </source>
</reference>